<dbReference type="Pfam" id="PF03572">
    <property type="entry name" value="Peptidase_S41"/>
    <property type="match status" value="1"/>
</dbReference>
<dbReference type="Proteomes" id="UP000009049">
    <property type="component" value="Chromosome"/>
</dbReference>
<dbReference type="AlphaFoldDB" id="A4CNI3"/>
<dbReference type="GO" id="GO:0004175">
    <property type="term" value="F:endopeptidase activity"/>
    <property type="evidence" value="ECO:0007669"/>
    <property type="project" value="TreeGrafter"/>
</dbReference>
<reference evidence="4 5" key="1">
    <citation type="journal article" date="2009" name="J. Bacteriol.">
        <title>Complete genome sequence of Robiginitalea biformata HTCC2501.</title>
        <authorList>
            <person name="Oh H.M."/>
            <person name="Giovannoni S.J."/>
            <person name="Lee K."/>
            <person name="Ferriera S."/>
            <person name="Johnson J."/>
            <person name="Cho J.C."/>
        </authorList>
    </citation>
    <scope>NUCLEOTIDE SEQUENCE [LARGE SCALE GENOMIC DNA]</scope>
    <source>
        <strain evidence="5">ATCC BAA-864 / HTCC2501 / KCTC 12146</strain>
    </source>
</reference>
<dbReference type="RefSeq" id="WP_015755238.1">
    <property type="nucleotide sequence ID" value="NC_013222.1"/>
</dbReference>
<dbReference type="eggNOG" id="COG0793">
    <property type="taxonomic scope" value="Bacteria"/>
</dbReference>
<dbReference type="Gene3D" id="3.30.750.170">
    <property type="match status" value="1"/>
</dbReference>
<dbReference type="Gene3D" id="2.30.42.10">
    <property type="match status" value="1"/>
</dbReference>
<evidence type="ECO:0000313" key="5">
    <source>
        <dbReference type="Proteomes" id="UP000009049"/>
    </source>
</evidence>
<feature type="signal peptide" evidence="1">
    <location>
        <begin position="1"/>
        <end position="22"/>
    </location>
</feature>
<dbReference type="EMBL" id="CP001712">
    <property type="protein sequence ID" value="EAR14450.1"/>
    <property type="molecule type" value="Genomic_DNA"/>
</dbReference>
<evidence type="ECO:0000313" key="4">
    <source>
        <dbReference type="EMBL" id="EAR14450.1"/>
    </source>
</evidence>
<keyword evidence="5" id="KW-1185">Reference proteome</keyword>
<dbReference type="InterPro" id="IPR029045">
    <property type="entry name" value="ClpP/crotonase-like_dom_sf"/>
</dbReference>
<dbReference type="GO" id="GO:0030288">
    <property type="term" value="C:outer membrane-bounded periplasmic space"/>
    <property type="evidence" value="ECO:0007669"/>
    <property type="project" value="TreeGrafter"/>
</dbReference>
<dbReference type="PROSITE" id="PS51257">
    <property type="entry name" value="PROKAR_LIPOPROTEIN"/>
    <property type="match status" value="1"/>
</dbReference>
<dbReference type="GO" id="GO:0008236">
    <property type="term" value="F:serine-type peptidase activity"/>
    <property type="evidence" value="ECO:0007669"/>
    <property type="project" value="InterPro"/>
</dbReference>
<dbReference type="SUPFAM" id="SSF52096">
    <property type="entry name" value="ClpP/crotonase"/>
    <property type="match status" value="1"/>
</dbReference>
<dbReference type="HOGENOM" id="CLU_031949_0_1_10"/>
<dbReference type="GO" id="GO:0006508">
    <property type="term" value="P:proteolysis"/>
    <property type="evidence" value="ECO:0007669"/>
    <property type="project" value="InterPro"/>
</dbReference>
<dbReference type="Pfam" id="PF18294">
    <property type="entry name" value="Pept_S41_N"/>
    <property type="match status" value="1"/>
</dbReference>
<gene>
    <name evidence="4" type="ordered locus">RB2501_00201</name>
</gene>
<feature type="chain" id="PRO_5002666395" description="Carboxyl-terminal protease" evidence="1">
    <location>
        <begin position="23"/>
        <end position="507"/>
    </location>
</feature>
<dbReference type="OrthoDB" id="7168509at2"/>
<protein>
    <recommendedName>
        <fullName evidence="6">Carboxyl-terminal protease</fullName>
    </recommendedName>
</protein>
<feature type="domain" description="Peptidase S41 N-terminal" evidence="3">
    <location>
        <begin position="35"/>
        <end position="95"/>
    </location>
</feature>
<organism evidence="4 5">
    <name type="scientific">Robiginitalea biformata (strain ATCC BAA-864 / DSM 15991 / KCTC 12146 / HTCC2501)</name>
    <dbReference type="NCBI Taxonomy" id="313596"/>
    <lineage>
        <taxon>Bacteria</taxon>
        <taxon>Pseudomonadati</taxon>
        <taxon>Bacteroidota</taxon>
        <taxon>Flavobacteriia</taxon>
        <taxon>Flavobacteriales</taxon>
        <taxon>Flavobacteriaceae</taxon>
        <taxon>Robiginitalea</taxon>
    </lineage>
</organism>
<evidence type="ECO:0000256" key="1">
    <source>
        <dbReference type="SAM" id="SignalP"/>
    </source>
</evidence>
<evidence type="ECO:0000259" key="3">
    <source>
        <dbReference type="Pfam" id="PF18294"/>
    </source>
</evidence>
<dbReference type="Gene3D" id="3.90.226.10">
    <property type="entry name" value="2-enoyl-CoA Hydratase, Chain A, domain 1"/>
    <property type="match status" value="1"/>
</dbReference>
<accession>A4CNI3</accession>
<proteinExistence type="predicted"/>
<dbReference type="STRING" id="313596.RB2501_00201"/>
<dbReference type="CDD" id="cd07561">
    <property type="entry name" value="Peptidase_S41_CPP_like"/>
    <property type="match status" value="1"/>
</dbReference>
<name>A4CNI3_ROBBH</name>
<dbReference type="KEGG" id="rbi:RB2501_00201"/>
<keyword evidence="1" id="KW-0732">Signal</keyword>
<dbReference type="InterPro" id="IPR005151">
    <property type="entry name" value="Tail-specific_protease"/>
</dbReference>
<dbReference type="InterPro" id="IPR036034">
    <property type="entry name" value="PDZ_sf"/>
</dbReference>
<dbReference type="PANTHER" id="PTHR32060">
    <property type="entry name" value="TAIL-SPECIFIC PROTEASE"/>
    <property type="match status" value="1"/>
</dbReference>
<dbReference type="GO" id="GO:0007165">
    <property type="term" value="P:signal transduction"/>
    <property type="evidence" value="ECO:0007669"/>
    <property type="project" value="TreeGrafter"/>
</dbReference>
<dbReference type="PANTHER" id="PTHR32060:SF30">
    <property type="entry name" value="CARBOXY-TERMINAL PROCESSING PROTEASE CTPA"/>
    <property type="match status" value="1"/>
</dbReference>
<feature type="domain" description="Tail specific protease" evidence="2">
    <location>
        <begin position="229"/>
        <end position="374"/>
    </location>
</feature>
<dbReference type="InterPro" id="IPR041613">
    <property type="entry name" value="Pept_S41_N"/>
</dbReference>
<evidence type="ECO:0000259" key="2">
    <source>
        <dbReference type="Pfam" id="PF03572"/>
    </source>
</evidence>
<sequence length="507" mass="56133">MKKLVYLLVGLLMLSCSKDDDANPGPDPQPVGDTNVQDFMWQAMNLWYFWQGDVADLADDRFGTDAEYSEFLDSEDSPTAFFENRLRFVEDRFSFYSDDYTELTQNLAGISRSNGLEFGLIYDDANGNSQLDDTDPIFGVVRYVVNGSNAATADIGRGEIFVGVDGTMLNGGNYADLLFGENATYTLMMADYNGGDPVVNGKEVTLTKEEGLAENPVYIVKSFEIGADRIGYLMYNGFTNEYDEDLNDAFGSLVADGVTDLVLDLRYNSGGSVNSSRLLSSMIYGRNPNDLYLRQRWNDKIQEAFTRDDPNALDDYFATQTGAGSVINTLNLQRVYILTTGSTASASELVINGLDPYIEVIQIGTTTTGKNEFSLTMVDDPGRPGAPFIYSASRENQIDPENNWAIQPLVGRNENAVGFSDYTAGFAPEIELREDLGNMGVLGDDDEPLLARAIQEITGVSAKRSWQPERPIEAFTHNGMFTPMRNNMVLDKDIQLPPSLLERMPQQ</sequence>
<evidence type="ECO:0008006" key="6">
    <source>
        <dbReference type="Google" id="ProtNLM"/>
    </source>
</evidence>